<proteinExistence type="predicted"/>
<keyword evidence="1" id="KW-0812">Transmembrane</keyword>
<sequence length="69" mass="7302">MNGASTFFLILSGLLALVGFSAAGSAVELGLSLFGFLLLAFGLGFAFFTIKHHYDMAEAAARRRHGHDA</sequence>
<keyword evidence="1" id="KW-1133">Transmembrane helix</keyword>
<comment type="caution">
    <text evidence="2">The sequence shown here is derived from an EMBL/GenBank/DDBJ whole genome shotgun (WGS) entry which is preliminary data.</text>
</comment>
<feature type="transmembrane region" description="Helical" evidence="1">
    <location>
        <begin position="33"/>
        <end position="54"/>
    </location>
</feature>
<evidence type="ECO:0000256" key="1">
    <source>
        <dbReference type="SAM" id="Phobius"/>
    </source>
</evidence>
<name>A0A9X2BV65_9PROT</name>
<accession>A0A9X2BV65</accession>
<gene>
    <name evidence="2" type="ORF">M0638_10265</name>
</gene>
<keyword evidence="1" id="KW-0472">Membrane</keyword>
<protein>
    <submittedName>
        <fullName evidence="2">Uncharacterized protein</fullName>
    </submittedName>
</protein>
<dbReference type="Proteomes" id="UP001139516">
    <property type="component" value="Unassembled WGS sequence"/>
</dbReference>
<evidence type="ECO:0000313" key="2">
    <source>
        <dbReference type="EMBL" id="MCK8784766.1"/>
    </source>
</evidence>
<keyword evidence="3" id="KW-1185">Reference proteome</keyword>
<dbReference type="EMBL" id="JALPRX010000038">
    <property type="protein sequence ID" value="MCK8784766.1"/>
    <property type="molecule type" value="Genomic_DNA"/>
</dbReference>
<evidence type="ECO:0000313" key="3">
    <source>
        <dbReference type="Proteomes" id="UP001139516"/>
    </source>
</evidence>
<organism evidence="2 3">
    <name type="scientific">Roseomonas acroporae</name>
    <dbReference type="NCBI Taxonomy" id="2937791"/>
    <lineage>
        <taxon>Bacteria</taxon>
        <taxon>Pseudomonadati</taxon>
        <taxon>Pseudomonadota</taxon>
        <taxon>Alphaproteobacteria</taxon>
        <taxon>Acetobacterales</taxon>
        <taxon>Roseomonadaceae</taxon>
        <taxon>Roseomonas</taxon>
    </lineage>
</organism>
<reference evidence="2" key="1">
    <citation type="submission" date="2022-04" db="EMBL/GenBank/DDBJ databases">
        <title>Roseomonas acroporae sp. nov., isolated from coral Acropora digitifera.</title>
        <authorList>
            <person name="Sun H."/>
        </authorList>
    </citation>
    <scope>NUCLEOTIDE SEQUENCE</scope>
    <source>
        <strain evidence="2">NAR14</strain>
    </source>
</reference>
<dbReference type="AlphaFoldDB" id="A0A9X2BV65"/>
<dbReference type="RefSeq" id="WP_248666887.1">
    <property type="nucleotide sequence ID" value="NZ_JALPRX010000038.1"/>
</dbReference>